<sequence>MSSVEPAGWNETWRYLAVGLCAALGTYRVLSHVLEQTTYELDYSQQSGKKRARRQAWYGTTPGAQSLPPACQELLNSNSVNFESISQLALKSDHRLRKAAAELLFDNAMRPEMLALIIKSASDNTDSDMRLRATTLIQQIAQTSTRRRSKIVKAGGIAALVDGLRAREDHELAMRSGWTLMEFLSTQDAKLAKRFRRKAASCGLLEVVYEILESLGKEEEEAAVAEGSSDDNAPQATRDLSLLGVCFNITKIYALRSAFHKQMVDLGYLPVLLSVARSSVASLEYMRIVMESIVRLCTYLSAYRSVDTNYAINPRMTQLLDMGAVDVIAACIRQDDQSVSSWGIGLLHEFVSRGVGKQQLAASPRIVQWLCRKLSTTKYAYTNQLILRSLWCLGTTSKAALVDASQPPNLRRILNMFASGNDTEAHYWSIALVSRIAVYPSSHLWILNSPLPQALKVLLDGLAPNLRVTLFPEIANIISRMCHSIPLAPVLCTHPEIAETCRMLLSTDIETAQLSTIMAIINATASSREFLKLVVDDDLCDRLYELVLDFKREHIQTYAAKCLVALMYNDFAPSIELVDQGFLPCLDELCDRYRVVLGAVSILTIDDSDGSEGDASSTWVTKHLCQSMSTASVLFSALQVYLAEAERNHGHCLCSDLAIDAVATMSAFQMCLLAQISTYIMHIFDLGKAMHEYALDTSDTQESAGVGPGVLPALRKPPASHCGKAEWARVAVNCFVATYYLRSPSDPHFLAAIEDSRRIVCKNAESVVPIAKDVSTDASDSSWMDVPKPRLNEFVSDESASRRGDEEETEPAFTGDMRNPRLRCAMPILRATLATLADSLEPKLAVQSPSVTRRVLWLVRILYHEFPSLRAITMRLLSVIDTRSLSKSDAAGLAHMCCSFLADTLTGARGLVVDAEQQDTRKSILELVDIVGQVSDAGSNGAVIVNDEQRRSGDGEDVSVAAEASNRDAEIEWREWRRNLASIGIAPEGARQPSEYFELYQEQEPRTMALEGWFHARYALDRHVFGWETCIEHYSCVAPPLVAVQGSDCWMIDRSGPRGPVHQRAGVEFSSTVANAPLDEDPTGPVLGDDVIQQSQQLTERAVARFSADALPLISSPLSQFGHHSHSSASSATSISSNGSSRRRTNRPESPFPTTIFSDPSVDADGNVSNAVSRPPCSMFVSPPKVLYYNQTPFFPAFVTLADGYSVWNSSWKFESVRMRTGIDGQLGGVHRFQVQLLTPGLIQVGWCTDQCNFYPESGEGVGDDFESVAYDGYRQRKWHGTAEEKEYGDKWRAGDVIAAELDLDNDRVVFYRNGQSLGVAFGVNEDGTMEGSECGFKGLARDRTWYPAFSLASEQGLVFLGANANDHSHSDNSSSHSSQGADASCADGNDGGAVEPVATRRDTAHDETNQQGSIADMVRELTALGVVKAFKIRFEFQDLDTFPCIALSLPGNSGQITLGPLTNMEHLSTYLQPQWWAVWTQCDGQSTCPSVRRTSAPDLAQWFSGCVAGGSGVQMSAMLTNNMAPASWIYFAVLADGRVCVATTRGSWPSTEEDAPVVFDIGVSATNGSGNHVWLPVVSPAVVSFDLRIICA</sequence>
<evidence type="ECO:0000256" key="3">
    <source>
        <dbReference type="ARBA" id="ARBA00022833"/>
    </source>
</evidence>
<feature type="region of interest" description="Disordered" evidence="4">
    <location>
        <begin position="795"/>
        <end position="816"/>
    </location>
</feature>
<feature type="compositionally biased region" description="Low complexity" evidence="4">
    <location>
        <begin position="1127"/>
        <end position="1140"/>
    </location>
</feature>
<evidence type="ECO:0000313" key="6">
    <source>
        <dbReference type="EMBL" id="KAJ2754888.1"/>
    </source>
</evidence>
<dbReference type="InterPro" id="IPR003877">
    <property type="entry name" value="SPRY_dom"/>
</dbReference>
<evidence type="ECO:0000259" key="5">
    <source>
        <dbReference type="PROSITE" id="PS50188"/>
    </source>
</evidence>
<keyword evidence="1" id="KW-0479">Metal-binding</keyword>
<dbReference type="Proteomes" id="UP001140011">
    <property type="component" value="Unassembled WGS sequence"/>
</dbReference>
<dbReference type="GO" id="GO:0004842">
    <property type="term" value="F:ubiquitin-protein transferase activity"/>
    <property type="evidence" value="ECO:0007669"/>
    <property type="project" value="InterPro"/>
</dbReference>
<dbReference type="GO" id="GO:0008270">
    <property type="term" value="F:zinc ion binding"/>
    <property type="evidence" value="ECO:0007669"/>
    <property type="project" value="UniProtKB-KW"/>
</dbReference>
<reference evidence="6" key="1">
    <citation type="submission" date="2022-07" db="EMBL/GenBank/DDBJ databases">
        <title>Phylogenomic reconstructions and comparative analyses of Kickxellomycotina fungi.</title>
        <authorList>
            <person name="Reynolds N.K."/>
            <person name="Stajich J.E."/>
            <person name="Barry K."/>
            <person name="Grigoriev I.V."/>
            <person name="Crous P."/>
            <person name="Smith M.E."/>
        </authorList>
    </citation>
    <scope>NUCLEOTIDE SEQUENCE</scope>
    <source>
        <strain evidence="6">BCRC 34297</strain>
    </source>
</reference>
<dbReference type="InterPro" id="IPR001870">
    <property type="entry name" value="B30.2/SPRY"/>
</dbReference>
<dbReference type="GO" id="GO:0005737">
    <property type="term" value="C:cytoplasm"/>
    <property type="evidence" value="ECO:0007669"/>
    <property type="project" value="TreeGrafter"/>
</dbReference>
<dbReference type="InterPro" id="IPR013320">
    <property type="entry name" value="ConA-like_dom_sf"/>
</dbReference>
<keyword evidence="3" id="KW-0862">Zinc</keyword>
<dbReference type="SUPFAM" id="SSF49899">
    <property type="entry name" value="Concanavalin A-like lectins/glucanases"/>
    <property type="match status" value="1"/>
</dbReference>
<comment type="caution">
    <text evidence="6">The sequence shown here is derived from an EMBL/GenBank/DDBJ whole genome shotgun (WGS) entry which is preliminary data.</text>
</comment>
<evidence type="ECO:0000313" key="7">
    <source>
        <dbReference type="Proteomes" id="UP001140011"/>
    </source>
</evidence>
<evidence type="ECO:0000256" key="4">
    <source>
        <dbReference type="SAM" id="MobiDB-lite"/>
    </source>
</evidence>
<accession>A0A9W8GXT8</accession>
<dbReference type="Pfam" id="PF00622">
    <property type="entry name" value="SPRY"/>
    <property type="match status" value="1"/>
</dbReference>
<evidence type="ECO:0000256" key="1">
    <source>
        <dbReference type="ARBA" id="ARBA00022723"/>
    </source>
</evidence>
<dbReference type="InterPro" id="IPR043136">
    <property type="entry name" value="B30.2/SPRY_sf"/>
</dbReference>
<evidence type="ECO:0000256" key="2">
    <source>
        <dbReference type="ARBA" id="ARBA00022771"/>
    </source>
</evidence>
<proteinExistence type="predicted"/>
<dbReference type="InterPro" id="IPR011989">
    <property type="entry name" value="ARM-like"/>
</dbReference>
<dbReference type="SUPFAM" id="SSF48371">
    <property type="entry name" value="ARM repeat"/>
    <property type="match status" value="2"/>
</dbReference>
<feature type="domain" description="B30.2/SPRY" evidence="5">
    <location>
        <begin position="1167"/>
        <end position="1366"/>
    </location>
</feature>
<keyword evidence="7" id="KW-1185">Reference proteome</keyword>
<dbReference type="GO" id="GO:0051603">
    <property type="term" value="P:proteolysis involved in protein catabolic process"/>
    <property type="evidence" value="ECO:0007669"/>
    <property type="project" value="TreeGrafter"/>
</dbReference>
<protein>
    <recommendedName>
        <fullName evidence="5">B30.2/SPRY domain-containing protein</fullName>
    </recommendedName>
</protein>
<dbReference type="InterPro" id="IPR016024">
    <property type="entry name" value="ARM-type_fold"/>
</dbReference>
<feature type="compositionally biased region" description="Basic and acidic residues" evidence="4">
    <location>
        <begin position="1399"/>
        <end position="1409"/>
    </location>
</feature>
<dbReference type="EMBL" id="JANBUH010000089">
    <property type="protein sequence ID" value="KAJ2754888.1"/>
    <property type="molecule type" value="Genomic_DNA"/>
</dbReference>
<dbReference type="PANTHER" id="PTHR13363:SF5">
    <property type="entry name" value="E3 UBIQUITIN-PROTEIN LIGASE RNF123"/>
    <property type="match status" value="1"/>
</dbReference>
<keyword evidence="2" id="KW-0863">Zinc-finger</keyword>
<dbReference type="Gene3D" id="2.60.120.920">
    <property type="match status" value="1"/>
</dbReference>
<organism evidence="6 7">
    <name type="scientific">Coemansia pectinata</name>
    <dbReference type="NCBI Taxonomy" id="1052879"/>
    <lineage>
        <taxon>Eukaryota</taxon>
        <taxon>Fungi</taxon>
        <taxon>Fungi incertae sedis</taxon>
        <taxon>Zoopagomycota</taxon>
        <taxon>Kickxellomycotina</taxon>
        <taxon>Kickxellomycetes</taxon>
        <taxon>Kickxellales</taxon>
        <taxon>Kickxellaceae</taxon>
        <taxon>Coemansia</taxon>
    </lineage>
</organism>
<dbReference type="SMART" id="SM00449">
    <property type="entry name" value="SPRY"/>
    <property type="match status" value="1"/>
</dbReference>
<name>A0A9W8GXT8_9FUNG</name>
<feature type="region of interest" description="Disordered" evidence="4">
    <location>
        <begin position="1369"/>
        <end position="1412"/>
    </location>
</feature>
<dbReference type="PANTHER" id="PTHR13363">
    <property type="entry name" value="RING FINGER AND SRY DOMAIN-CONTAINING"/>
    <property type="match status" value="1"/>
</dbReference>
<dbReference type="OrthoDB" id="2967263at2759"/>
<feature type="compositionally biased region" description="Low complexity" evidence="4">
    <location>
        <begin position="1372"/>
        <end position="1385"/>
    </location>
</feature>
<dbReference type="PROSITE" id="PS50188">
    <property type="entry name" value="B302_SPRY"/>
    <property type="match status" value="1"/>
</dbReference>
<gene>
    <name evidence="6" type="ORF">GGI19_002069</name>
</gene>
<dbReference type="InterPro" id="IPR045129">
    <property type="entry name" value="RNF123/RKP/RSPRY1"/>
</dbReference>
<dbReference type="Gene3D" id="1.25.10.10">
    <property type="entry name" value="Leucine-rich Repeat Variant"/>
    <property type="match status" value="2"/>
</dbReference>
<feature type="region of interest" description="Disordered" evidence="4">
    <location>
        <begin position="1122"/>
        <end position="1169"/>
    </location>
</feature>